<dbReference type="GO" id="GO:0016787">
    <property type="term" value="F:hydrolase activity"/>
    <property type="evidence" value="ECO:0007669"/>
    <property type="project" value="UniProtKB-KW"/>
</dbReference>
<dbReference type="PANTHER" id="PTHR43358:SF4">
    <property type="entry name" value="ALPHA_BETA HYDROLASE FOLD-1 DOMAIN-CONTAINING PROTEIN"/>
    <property type="match status" value="1"/>
</dbReference>
<organism evidence="3 4">
    <name type="scientific">Segatella copri</name>
    <dbReference type="NCBI Taxonomy" id="165179"/>
    <lineage>
        <taxon>Bacteria</taxon>
        <taxon>Pseudomonadati</taxon>
        <taxon>Bacteroidota</taxon>
        <taxon>Bacteroidia</taxon>
        <taxon>Bacteroidales</taxon>
        <taxon>Prevotellaceae</taxon>
        <taxon>Segatella</taxon>
    </lineage>
</organism>
<dbReference type="PANTHER" id="PTHR43358">
    <property type="entry name" value="ALPHA/BETA-HYDROLASE"/>
    <property type="match status" value="1"/>
</dbReference>
<dbReference type="InterPro" id="IPR029058">
    <property type="entry name" value="AB_hydrolase_fold"/>
</dbReference>
<name>A0A6A7WDM6_9BACT</name>
<accession>A0A6A7WDM6</accession>
<feature type="transmembrane region" description="Helical" evidence="1">
    <location>
        <begin position="9"/>
        <end position="32"/>
    </location>
</feature>
<keyword evidence="1" id="KW-0472">Membrane</keyword>
<evidence type="ECO:0000313" key="4">
    <source>
        <dbReference type="Proteomes" id="UP000384372"/>
    </source>
</evidence>
<dbReference type="InterPro" id="IPR022742">
    <property type="entry name" value="Hydrolase_4"/>
</dbReference>
<reference evidence="3 4" key="1">
    <citation type="submission" date="2019-09" db="EMBL/GenBank/DDBJ databases">
        <title>Distinct polysaccharide growth profiles of human intestinal Prevotella copri isolates.</title>
        <authorList>
            <person name="Fehlner-Peach H."/>
            <person name="Magnabosco C."/>
            <person name="Raghavan V."/>
            <person name="Scher J.U."/>
            <person name="Tett A."/>
            <person name="Cox L.M."/>
            <person name="Gottsegen C."/>
            <person name="Watters A."/>
            <person name="Wiltshire- Gordon J.D."/>
            <person name="Segata N."/>
            <person name="Bonneau R."/>
            <person name="Littman D.R."/>
        </authorList>
    </citation>
    <scope>NUCLEOTIDE SEQUENCE [LARGE SCALE GENOMIC DNA]</scope>
    <source>
        <strain evidence="4">iAQ1173</strain>
    </source>
</reference>
<gene>
    <name evidence="3" type="ORF">F7D20_11615</name>
</gene>
<evidence type="ECO:0000313" key="3">
    <source>
        <dbReference type="EMBL" id="MQP12584.1"/>
    </source>
</evidence>
<evidence type="ECO:0000256" key="1">
    <source>
        <dbReference type="SAM" id="Phobius"/>
    </source>
</evidence>
<dbReference type="Pfam" id="PF12146">
    <property type="entry name" value="Hydrolase_4"/>
    <property type="match status" value="1"/>
</dbReference>
<keyword evidence="3" id="KW-0378">Hydrolase</keyword>
<proteinExistence type="predicted"/>
<sequence length="327" mass="37496">MKQNTYKKILVAMIGVITLLIVALYGVSHYMLDYSLSYPKEERMTAEHWKTRIKSECPWISVWMDSVYQHHCVKDTFLLMPSGYKAHALYLYAPKSTDRTAIVVHGYKVRAEGMLHIAYLYNHDMGYNVLLPDLYGHGKSEGDHIQMGWNDRWDVIRWSQVANEIFKVKSEERRVKNTWQVIHGISMGAATTMAVSGEKTPGYVKCFVEDCGYTSVWDEFAAQLKDQFGLPAFPLMNTTSALCLHKYGWSFAEAQQIAQVRKSTKPMLFIHGDKDAFVPYAMLRPLYEAKTRGRKALFIAQGSVHAMAYSDHHEAYTYAVKNFVDSE</sequence>
<dbReference type="AlphaFoldDB" id="A0A6A7WDM6"/>
<dbReference type="Gene3D" id="3.40.50.1820">
    <property type="entry name" value="alpha/beta hydrolase"/>
    <property type="match status" value="1"/>
</dbReference>
<protein>
    <submittedName>
        <fullName evidence="3">Alpha/beta hydrolase</fullName>
    </submittedName>
</protein>
<evidence type="ECO:0000259" key="2">
    <source>
        <dbReference type="Pfam" id="PF12146"/>
    </source>
</evidence>
<dbReference type="EMBL" id="VZAD01000088">
    <property type="protein sequence ID" value="MQP12584.1"/>
    <property type="molecule type" value="Genomic_DNA"/>
</dbReference>
<dbReference type="InterPro" id="IPR052920">
    <property type="entry name" value="DNA-binding_regulatory"/>
</dbReference>
<keyword evidence="1" id="KW-0812">Transmembrane</keyword>
<keyword evidence="1" id="KW-1133">Transmembrane helix</keyword>
<comment type="caution">
    <text evidence="3">The sequence shown here is derived from an EMBL/GenBank/DDBJ whole genome shotgun (WGS) entry which is preliminary data.</text>
</comment>
<dbReference type="SUPFAM" id="SSF53474">
    <property type="entry name" value="alpha/beta-Hydrolases"/>
    <property type="match status" value="1"/>
</dbReference>
<feature type="domain" description="Serine aminopeptidase S33" evidence="2">
    <location>
        <begin position="98"/>
        <end position="207"/>
    </location>
</feature>
<dbReference type="RefSeq" id="WP_158464170.1">
    <property type="nucleotide sequence ID" value="NZ_VZAD01000088.1"/>
</dbReference>
<dbReference type="OrthoDB" id="9777090at2"/>
<keyword evidence="4" id="KW-1185">Reference proteome</keyword>
<dbReference type="Proteomes" id="UP000384372">
    <property type="component" value="Unassembled WGS sequence"/>
</dbReference>